<dbReference type="Proteomes" id="UP000053989">
    <property type="component" value="Unassembled WGS sequence"/>
</dbReference>
<reference evidence="1 2" key="1">
    <citation type="submission" date="2014-04" db="EMBL/GenBank/DDBJ databases">
        <authorList>
            <consortium name="DOE Joint Genome Institute"/>
            <person name="Kuo A."/>
            <person name="Kohler A."/>
            <person name="Nagy L.G."/>
            <person name="Floudas D."/>
            <person name="Copeland A."/>
            <person name="Barry K.W."/>
            <person name="Cichocki N."/>
            <person name="Veneault-Fourrey C."/>
            <person name="LaButti K."/>
            <person name="Lindquist E.A."/>
            <person name="Lipzen A."/>
            <person name="Lundell T."/>
            <person name="Morin E."/>
            <person name="Murat C."/>
            <person name="Sun H."/>
            <person name="Tunlid A."/>
            <person name="Henrissat B."/>
            <person name="Grigoriev I.V."/>
            <person name="Hibbett D.S."/>
            <person name="Martin F."/>
            <person name="Nordberg H.P."/>
            <person name="Cantor M.N."/>
            <person name="Hua S.X."/>
        </authorList>
    </citation>
    <scope>NUCLEOTIDE SEQUENCE [LARGE SCALE GENOMIC DNA]</scope>
    <source>
        <strain evidence="1 2">Foug A</strain>
    </source>
</reference>
<gene>
    <name evidence="1" type="ORF">SCLCIDRAFT_483374</name>
</gene>
<organism evidence="1 2">
    <name type="scientific">Scleroderma citrinum Foug A</name>
    <dbReference type="NCBI Taxonomy" id="1036808"/>
    <lineage>
        <taxon>Eukaryota</taxon>
        <taxon>Fungi</taxon>
        <taxon>Dikarya</taxon>
        <taxon>Basidiomycota</taxon>
        <taxon>Agaricomycotina</taxon>
        <taxon>Agaricomycetes</taxon>
        <taxon>Agaricomycetidae</taxon>
        <taxon>Boletales</taxon>
        <taxon>Sclerodermatineae</taxon>
        <taxon>Sclerodermataceae</taxon>
        <taxon>Scleroderma</taxon>
    </lineage>
</organism>
<dbReference type="EMBL" id="KN822196">
    <property type="protein sequence ID" value="KIM52894.1"/>
    <property type="molecule type" value="Genomic_DNA"/>
</dbReference>
<dbReference type="HOGENOM" id="CLU_2321718_0_0_1"/>
<accession>A0A0C3D912</accession>
<protein>
    <submittedName>
        <fullName evidence="1">Uncharacterized protein</fullName>
    </submittedName>
</protein>
<sequence>MMDIEMTSPVGPMISTGFDETHGLGYSVRGYASEVDLCNLLQSMTLSKGKNKKGSRTGNNSLCPICLTKCKRARCRHGGLGVSRTSTSIPARCIQLYSQ</sequence>
<dbReference type="AlphaFoldDB" id="A0A0C3D912"/>
<proteinExistence type="predicted"/>
<evidence type="ECO:0000313" key="2">
    <source>
        <dbReference type="Proteomes" id="UP000053989"/>
    </source>
</evidence>
<name>A0A0C3D912_9AGAM</name>
<reference evidence="2" key="2">
    <citation type="submission" date="2015-01" db="EMBL/GenBank/DDBJ databases">
        <title>Evolutionary Origins and Diversification of the Mycorrhizal Mutualists.</title>
        <authorList>
            <consortium name="DOE Joint Genome Institute"/>
            <consortium name="Mycorrhizal Genomics Consortium"/>
            <person name="Kohler A."/>
            <person name="Kuo A."/>
            <person name="Nagy L.G."/>
            <person name="Floudas D."/>
            <person name="Copeland A."/>
            <person name="Barry K.W."/>
            <person name="Cichocki N."/>
            <person name="Veneault-Fourrey C."/>
            <person name="LaButti K."/>
            <person name="Lindquist E.A."/>
            <person name="Lipzen A."/>
            <person name="Lundell T."/>
            <person name="Morin E."/>
            <person name="Murat C."/>
            <person name="Riley R."/>
            <person name="Ohm R."/>
            <person name="Sun H."/>
            <person name="Tunlid A."/>
            <person name="Henrissat B."/>
            <person name="Grigoriev I.V."/>
            <person name="Hibbett D.S."/>
            <person name="Martin F."/>
        </authorList>
    </citation>
    <scope>NUCLEOTIDE SEQUENCE [LARGE SCALE GENOMIC DNA]</scope>
    <source>
        <strain evidence="2">Foug A</strain>
    </source>
</reference>
<keyword evidence="2" id="KW-1185">Reference proteome</keyword>
<dbReference type="InParanoid" id="A0A0C3D912"/>
<evidence type="ECO:0000313" key="1">
    <source>
        <dbReference type="EMBL" id="KIM52894.1"/>
    </source>
</evidence>